<keyword evidence="5 8" id="KW-0812">Transmembrane</keyword>
<dbReference type="OrthoDB" id="9792789at2"/>
<evidence type="ECO:0000256" key="4">
    <source>
        <dbReference type="ARBA" id="ARBA00022679"/>
    </source>
</evidence>
<dbReference type="RefSeq" id="WP_125440342.1">
    <property type="nucleotide sequence ID" value="NZ_RWIU01000009.1"/>
</dbReference>
<keyword evidence="6 8" id="KW-1133">Transmembrane helix</keyword>
<feature type="transmembrane region" description="Helical" evidence="8">
    <location>
        <begin position="148"/>
        <end position="166"/>
    </location>
</feature>
<proteinExistence type="predicted"/>
<evidence type="ECO:0000313" key="11">
    <source>
        <dbReference type="Proteomes" id="UP000270291"/>
    </source>
</evidence>
<feature type="transmembrane region" description="Helical" evidence="8">
    <location>
        <begin position="273"/>
        <end position="293"/>
    </location>
</feature>
<evidence type="ECO:0000313" key="10">
    <source>
        <dbReference type="EMBL" id="RSK39524.1"/>
    </source>
</evidence>
<feature type="transmembrane region" description="Helical" evidence="8">
    <location>
        <begin position="12"/>
        <end position="31"/>
    </location>
</feature>
<evidence type="ECO:0000256" key="8">
    <source>
        <dbReference type="SAM" id="Phobius"/>
    </source>
</evidence>
<dbReference type="GO" id="GO:0005886">
    <property type="term" value="C:plasma membrane"/>
    <property type="evidence" value="ECO:0007669"/>
    <property type="project" value="UniProtKB-SubCell"/>
</dbReference>
<feature type="domain" description="Glycosyltransferase RgtA/B/C/D-like" evidence="9">
    <location>
        <begin position="67"/>
        <end position="237"/>
    </location>
</feature>
<dbReference type="PANTHER" id="PTHR33908:SF3">
    <property type="entry name" value="UNDECAPRENYL PHOSPHATE-ALPHA-4-AMINO-4-DEOXY-L-ARABINOSE ARABINOSYL TRANSFERASE"/>
    <property type="match status" value="1"/>
</dbReference>
<feature type="transmembrane region" description="Helical" evidence="8">
    <location>
        <begin position="305"/>
        <end position="326"/>
    </location>
</feature>
<dbReference type="AlphaFoldDB" id="A0A428JZL0"/>
<dbReference type="GO" id="GO:0016763">
    <property type="term" value="F:pentosyltransferase activity"/>
    <property type="evidence" value="ECO:0007669"/>
    <property type="project" value="TreeGrafter"/>
</dbReference>
<keyword evidence="7 8" id="KW-0472">Membrane</keyword>
<keyword evidence="11" id="KW-1185">Reference proteome</keyword>
<evidence type="ECO:0000256" key="7">
    <source>
        <dbReference type="ARBA" id="ARBA00023136"/>
    </source>
</evidence>
<evidence type="ECO:0000256" key="6">
    <source>
        <dbReference type="ARBA" id="ARBA00022989"/>
    </source>
</evidence>
<accession>A0A428JZL0</accession>
<evidence type="ECO:0000256" key="3">
    <source>
        <dbReference type="ARBA" id="ARBA00022676"/>
    </source>
</evidence>
<reference evidence="10 11" key="1">
    <citation type="submission" date="2018-12" db="EMBL/GenBank/DDBJ databases">
        <authorList>
            <person name="Feng G."/>
            <person name="Zhu H."/>
        </authorList>
    </citation>
    <scope>NUCLEOTIDE SEQUENCE [LARGE SCALE GENOMIC DNA]</scope>
    <source>
        <strain evidence="10 11">LMG 26000</strain>
    </source>
</reference>
<protein>
    <recommendedName>
        <fullName evidence="9">Glycosyltransferase RgtA/B/C/D-like domain-containing protein</fullName>
    </recommendedName>
</protein>
<evidence type="ECO:0000256" key="2">
    <source>
        <dbReference type="ARBA" id="ARBA00022475"/>
    </source>
</evidence>
<dbReference type="InterPro" id="IPR050297">
    <property type="entry name" value="LipidA_mod_glycosyltrf_83"/>
</dbReference>
<evidence type="ECO:0000256" key="1">
    <source>
        <dbReference type="ARBA" id="ARBA00004651"/>
    </source>
</evidence>
<feature type="transmembrane region" description="Helical" evidence="8">
    <location>
        <begin position="196"/>
        <end position="212"/>
    </location>
</feature>
<feature type="transmembrane region" description="Helical" evidence="8">
    <location>
        <begin position="224"/>
        <end position="246"/>
    </location>
</feature>
<sequence length="560" mass="60944">MDVQQVSRSRWGRLLTILGVCGLSFFLHGGAPAVSLMESRNFVAAREMVAGGSWLIPTMNGELRLAKPPLPTWAVAAVQQLTGPTEDLGILRWPAALAATLLVLFFWGLVRELTRTVPGEAANPGRTAWLAALVLASSLLVITTGREGQWDIFANSLMVGGLWLLVRGWQREQGGSGSLLGAGVLIGLAILSKGPVPLYGLLLPFLLAYLVRQPLHRRLVARQGWGTAAAAVVALVIGGSWPVYIWSEVAPAALRVARIETASWSNRHVQPLWYYWSFFAFTGLWALVALAALVKPYAQRRAAQYIPYVVALTWLVAGLVLLSLVPEKKERYMLPLMPPLALLVAGLLRYWESTPRSGWRLSDLGLVRGWGALLALVCVALPVAMAVLGLPGFGFGSTRFTAAVVLFGGLASWIVWQGVRRARPVAVMAGTLTVMGSLLALLMPVYPVWEGRRDAPGLSHVQDMRRPPAVAGVVSWRSLDTLHVKQVWGAGRAVPIWHPTLDSLANLRQPVVVLSGSPVGSRLPTGWSRFVHAQVVDSFYLGRDLESGRWLVSRIDPIRR</sequence>
<feature type="transmembrane region" description="Helical" evidence="8">
    <location>
        <begin position="332"/>
        <end position="351"/>
    </location>
</feature>
<dbReference type="Pfam" id="PF13231">
    <property type="entry name" value="PMT_2"/>
    <property type="match status" value="1"/>
</dbReference>
<dbReference type="Proteomes" id="UP000270291">
    <property type="component" value="Unassembled WGS sequence"/>
</dbReference>
<evidence type="ECO:0000259" key="9">
    <source>
        <dbReference type="Pfam" id="PF13231"/>
    </source>
</evidence>
<dbReference type="GO" id="GO:0010041">
    <property type="term" value="P:response to iron(III) ion"/>
    <property type="evidence" value="ECO:0007669"/>
    <property type="project" value="TreeGrafter"/>
</dbReference>
<keyword evidence="3" id="KW-0328">Glycosyltransferase</keyword>
<keyword evidence="4" id="KW-0808">Transferase</keyword>
<comment type="caution">
    <text evidence="10">The sequence shown here is derived from an EMBL/GenBank/DDBJ whole genome shotgun (WGS) entry which is preliminary data.</text>
</comment>
<organism evidence="10 11">
    <name type="scientific">Hymenobacter perfusus</name>
    <dbReference type="NCBI Taxonomy" id="1236770"/>
    <lineage>
        <taxon>Bacteria</taxon>
        <taxon>Pseudomonadati</taxon>
        <taxon>Bacteroidota</taxon>
        <taxon>Cytophagia</taxon>
        <taxon>Cytophagales</taxon>
        <taxon>Hymenobacteraceae</taxon>
        <taxon>Hymenobacter</taxon>
    </lineage>
</organism>
<gene>
    <name evidence="10" type="ORF">EI293_20095</name>
</gene>
<feature type="transmembrane region" description="Helical" evidence="8">
    <location>
        <begin position="122"/>
        <end position="142"/>
    </location>
</feature>
<comment type="subcellular location">
    <subcellularLocation>
        <location evidence="1">Cell membrane</location>
        <topology evidence="1">Multi-pass membrane protein</topology>
    </subcellularLocation>
</comment>
<dbReference type="EMBL" id="RWIU01000009">
    <property type="protein sequence ID" value="RSK39524.1"/>
    <property type="molecule type" value="Genomic_DNA"/>
</dbReference>
<dbReference type="InterPro" id="IPR038731">
    <property type="entry name" value="RgtA/B/C-like"/>
</dbReference>
<feature type="transmembrane region" description="Helical" evidence="8">
    <location>
        <begin position="426"/>
        <end position="449"/>
    </location>
</feature>
<feature type="transmembrane region" description="Helical" evidence="8">
    <location>
        <begin position="372"/>
        <end position="394"/>
    </location>
</feature>
<name>A0A428JZL0_9BACT</name>
<dbReference type="GO" id="GO:0009103">
    <property type="term" value="P:lipopolysaccharide biosynthetic process"/>
    <property type="evidence" value="ECO:0007669"/>
    <property type="project" value="UniProtKB-ARBA"/>
</dbReference>
<feature type="transmembrane region" description="Helical" evidence="8">
    <location>
        <begin position="400"/>
        <end position="419"/>
    </location>
</feature>
<feature type="transmembrane region" description="Helical" evidence="8">
    <location>
        <begin position="90"/>
        <end position="110"/>
    </location>
</feature>
<dbReference type="PANTHER" id="PTHR33908">
    <property type="entry name" value="MANNOSYLTRANSFERASE YKCB-RELATED"/>
    <property type="match status" value="1"/>
</dbReference>
<keyword evidence="2" id="KW-1003">Cell membrane</keyword>
<evidence type="ECO:0000256" key="5">
    <source>
        <dbReference type="ARBA" id="ARBA00022692"/>
    </source>
</evidence>